<feature type="region of interest" description="Disordered" evidence="1">
    <location>
        <begin position="1"/>
        <end position="36"/>
    </location>
</feature>
<dbReference type="EMBL" id="GBRH01201581">
    <property type="protein sequence ID" value="JAD96314.1"/>
    <property type="molecule type" value="Transcribed_RNA"/>
</dbReference>
<accession>A0A0A9E6A5</accession>
<evidence type="ECO:0000256" key="1">
    <source>
        <dbReference type="SAM" id="MobiDB-lite"/>
    </source>
</evidence>
<name>A0A0A9E6A5_ARUDO</name>
<dbReference type="AlphaFoldDB" id="A0A0A9E6A5"/>
<organism evidence="2">
    <name type="scientific">Arundo donax</name>
    <name type="common">Giant reed</name>
    <name type="synonym">Donax arundinaceus</name>
    <dbReference type="NCBI Taxonomy" id="35708"/>
    <lineage>
        <taxon>Eukaryota</taxon>
        <taxon>Viridiplantae</taxon>
        <taxon>Streptophyta</taxon>
        <taxon>Embryophyta</taxon>
        <taxon>Tracheophyta</taxon>
        <taxon>Spermatophyta</taxon>
        <taxon>Magnoliopsida</taxon>
        <taxon>Liliopsida</taxon>
        <taxon>Poales</taxon>
        <taxon>Poaceae</taxon>
        <taxon>PACMAD clade</taxon>
        <taxon>Arundinoideae</taxon>
        <taxon>Arundineae</taxon>
        <taxon>Arundo</taxon>
    </lineage>
</organism>
<proteinExistence type="predicted"/>
<evidence type="ECO:0000313" key="2">
    <source>
        <dbReference type="EMBL" id="JAD96314.1"/>
    </source>
</evidence>
<protein>
    <submittedName>
        <fullName evidence="2">Uncharacterized protein</fullName>
    </submittedName>
</protein>
<sequence>MNRGKPEMNPPRQRGGDISARYTGVAWPENPRPRPRSILPTMSMAMFAAAALTMAPAKKRLPPMSMIAWRPTRRVTRLATSVPTMPNA</sequence>
<reference evidence="2" key="2">
    <citation type="journal article" date="2015" name="Data Brief">
        <title>Shoot transcriptome of the giant reed, Arundo donax.</title>
        <authorList>
            <person name="Barrero R.A."/>
            <person name="Guerrero F.D."/>
            <person name="Moolhuijzen P."/>
            <person name="Goolsby J.A."/>
            <person name="Tidwell J."/>
            <person name="Bellgard S.E."/>
            <person name="Bellgard M.I."/>
        </authorList>
    </citation>
    <scope>NUCLEOTIDE SEQUENCE</scope>
    <source>
        <tissue evidence="2">Shoot tissue taken approximately 20 cm above the soil surface</tissue>
    </source>
</reference>
<reference evidence="2" key="1">
    <citation type="submission" date="2014-09" db="EMBL/GenBank/DDBJ databases">
        <authorList>
            <person name="Magalhaes I.L.F."/>
            <person name="Oliveira U."/>
            <person name="Santos F.R."/>
            <person name="Vidigal T.H.D.A."/>
            <person name="Brescovit A.D."/>
            <person name="Santos A.J."/>
        </authorList>
    </citation>
    <scope>NUCLEOTIDE SEQUENCE</scope>
    <source>
        <tissue evidence="2">Shoot tissue taken approximately 20 cm above the soil surface</tissue>
    </source>
</reference>